<dbReference type="EMBL" id="CM004398">
    <property type="protein sequence ID" value="KAG8642727.1"/>
    <property type="molecule type" value="Genomic_DNA"/>
</dbReference>
<comment type="caution">
    <text evidence="1">The sequence shown here is derived from an EMBL/GenBank/DDBJ whole genome shotgun (WGS) entry which is preliminary data.</text>
</comment>
<dbReference type="Proteomes" id="UP000091857">
    <property type="component" value="Chromosome 12"/>
</dbReference>
<evidence type="ECO:0000313" key="1">
    <source>
        <dbReference type="EMBL" id="KAG8642727.1"/>
    </source>
</evidence>
<reference evidence="2" key="1">
    <citation type="journal article" date="2016" name="Nat. Biotechnol.">
        <title>Sequencing wild and cultivated cassava and related species reveals extensive interspecific hybridization and genetic diversity.</title>
        <authorList>
            <person name="Bredeson J.V."/>
            <person name="Lyons J.B."/>
            <person name="Prochnik S.E."/>
            <person name="Wu G.A."/>
            <person name="Ha C.M."/>
            <person name="Edsinger-Gonzales E."/>
            <person name="Grimwood J."/>
            <person name="Schmutz J."/>
            <person name="Rabbi I.Y."/>
            <person name="Egesi C."/>
            <person name="Nauluvula P."/>
            <person name="Lebot V."/>
            <person name="Ndunguru J."/>
            <person name="Mkamilo G."/>
            <person name="Bart R.S."/>
            <person name="Setter T.L."/>
            <person name="Gleadow R.M."/>
            <person name="Kulakow P."/>
            <person name="Ferguson M.E."/>
            <person name="Rounsley S."/>
            <person name="Rokhsar D.S."/>
        </authorList>
    </citation>
    <scope>NUCLEOTIDE SEQUENCE [LARGE SCALE GENOMIC DNA]</scope>
    <source>
        <strain evidence="2">cv. AM560-2</strain>
    </source>
</reference>
<evidence type="ECO:0000313" key="2">
    <source>
        <dbReference type="Proteomes" id="UP000091857"/>
    </source>
</evidence>
<protein>
    <submittedName>
        <fullName evidence="1">Uncharacterized protein</fullName>
    </submittedName>
</protein>
<organism evidence="1 2">
    <name type="scientific">Manihot esculenta</name>
    <name type="common">Cassava</name>
    <name type="synonym">Jatropha manihot</name>
    <dbReference type="NCBI Taxonomy" id="3983"/>
    <lineage>
        <taxon>Eukaryota</taxon>
        <taxon>Viridiplantae</taxon>
        <taxon>Streptophyta</taxon>
        <taxon>Embryophyta</taxon>
        <taxon>Tracheophyta</taxon>
        <taxon>Spermatophyta</taxon>
        <taxon>Magnoliopsida</taxon>
        <taxon>eudicotyledons</taxon>
        <taxon>Gunneridae</taxon>
        <taxon>Pentapetalae</taxon>
        <taxon>rosids</taxon>
        <taxon>fabids</taxon>
        <taxon>Malpighiales</taxon>
        <taxon>Euphorbiaceae</taxon>
        <taxon>Crotonoideae</taxon>
        <taxon>Manihoteae</taxon>
        <taxon>Manihot</taxon>
    </lineage>
</organism>
<keyword evidence="2" id="KW-1185">Reference proteome</keyword>
<accession>A0ACB7GR06</accession>
<sequence>MGCKEDNPKTTLLVISRSIYLSSVRDPASSPFPCFCSLCYCNFLISISVFAQKQIKKSSSKLLHHLPRSQFSLSTMRVVYRNVR</sequence>
<name>A0ACB7GR06_MANES</name>
<proteinExistence type="predicted"/>
<gene>
    <name evidence="1" type="ORF">MANES_12G114666v8</name>
</gene>